<organism evidence="1 2">
    <name type="scientific">Favolaschia claudopus</name>
    <dbReference type="NCBI Taxonomy" id="2862362"/>
    <lineage>
        <taxon>Eukaryota</taxon>
        <taxon>Fungi</taxon>
        <taxon>Dikarya</taxon>
        <taxon>Basidiomycota</taxon>
        <taxon>Agaricomycotina</taxon>
        <taxon>Agaricomycetes</taxon>
        <taxon>Agaricomycetidae</taxon>
        <taxon>Agaricales</taxon>
        <taxon>Marasmiineae</taxon>
        <taxon>Mycenaceae</taxon>
        <taxon>Favolaschia</taxon>
    </lineage>
</organism>
<accession>A0AAW0CBK7</accession>
<gene>
    <name evidence="1" type="ORF">R3P38DRAFT_2771741</name>
</gene>
<comment type="caution">
    <text evidence="1">The sequence shown here is derived from an EMBL/GenBank/DDBJ whole genome shotgun (WGS) entry which is preliminary data.</text>
</comment>
<sequence length="281" mass="30471">MYGAAGGHVDGEGERGWLQQISVRKAAAMLIAGIGSESDIMVGEDKTRCLEIIVKLHWSPPVTGPPSSARKTIESLSAGIGLNRLASLAPNLRTQSSASCCKYVRVPCSQYPPPSSRCRCYAPASPLVRGTHWSWQASTAVSTVVRFRAASSWTILTSTSQYSTSSKLTGNAIRRQPLSTPGAFSLTQEIQLDETLAESRYSPSACAAPAALISTFHEGSCTSRRRWSDLLFPGPHLPPAKGSARGIYLHAEPYVWSQGYETKTSLARTPHTVYLMRLRRC</sequence>
<dbReference type="Proteomes" id="UP001362999">
    <property type="component" value="Unassembled WGS sequence"/>
</dbReference>
<keyword evidence="2" id="KW-1185">Reference proteome</keyword>
<dbReference type="EMBL" id="JAWWNJ010000019">
    <property type="protein sequence ID" value="KAK7036257.1"/>
    <property type="molecule type" value="Genomic_DNA"/>
</dbReference>
<reference evidence="1 2" key="1">
    <citation type="journal article" date="2024" name="J Genomics">
        <title>Draft genome sequencing and assembly of Favolaschia claudopus CIRM-BRFM 2984 isolated from oak limbs.</title>
        <authorList>
            <person name="Navarro D."/>
            <person name="Drula E."/>
            <person name="Chaduli D."/>
            <person name="Cazenave R."/>
            <person name="Ahrendt S."/>
            <person name="Wang J."/>
            <person name="Lipzen A."/>
            <person name="Daum C."/>
            <person name="Barry K."/>
            <person name="Grigoriev I.V."/>
            <person name="Favel A."/>
            <person name="Rosso M.N."/>
            <person name="Martin F."/>
        </authorList>
    </citation>
    <scope>NUCLEOTIDE SEQUENCE [LARGE SCALE GENOMIC DNA]</scope>
    <source>
        <strain evidence="1 2">CIRM-BRFM 2984</strain>
    </source>
</reference>
<name>A0AAW0CBK7_9AGAR</name>
<evidence type="ECO:0000313" key="1">
    <source>
        <dbReference type="EMBL" id="KAK7036257.1"/>
    </source>
</evidence>
<evidence type="ECO:0000313" key="2">
    <source>
        <dbReference type="Proteomes" id="UP001362999"/>
    </source>
</evidence>
<proteinExistence type="predicted"/>
<protein>
    <submittedName>
        <fullName evidence="1">Uncharacterized protein</fullName>
    </submittedName>
</protein>
<dbReference type="AlphaFoldDB" id="A0AAW0CBK7"/>